<dbReference type="InterPro" id="IPR021517">
    <property type="entry name" value="DUF3180"/>
</dbReference>
<feature type="transmembrane region" description="Helical" evidence="2">
    <location>
        <begin position="45"/>
        <end position="64"/>
    </location>
</feature>
<keyword evidence="4" id="KW-1185">Reference proteome</keyword>
<dbReference type="Proteomes" id="UP000679307">
    <property type="component" value="Chromosome"/>
</dbReference>
<feature type="compositionally biased region" description="Gly residues" evidence="1">
    <location>
        <begin position="1"/>
        <end position="10"/>
    </location>
</feature>
<reference evidence="3 4" key="1">
    <citation type="submission" date="2021-05" db="EMBL/GenBank/DDBJ databases">
        <title>Complete genome of Nocardioides aquaticus KCTC 9944T isolated from meromictic and hypersaline Ekho Lake, Antarctica.</title>
        <authorList>
            <person name="Hwang K."/>
            <person name="Kim K.M."/>
            <person name="Choe H."/>
        </authorList>
    </citation>
    <scope>NUCLEOTIDE SEQUENCE [LARGE SCALE GENOMIC DNA]</scope>
    <source>
        <strain evidence="3 4">KCTC 9944</strain>
    </source>
</reference>
<evidence type="ECO:0000313" key="3">
    <source>
        <dbReference type="EMBL" id="QVT78205.1"/>
    </source>
</evidence>
<keyword evidence="2" id="KW-0472">Membrane</keyword>
<feature type="transmembrane region" description="Helical" evidence="2">
    <location>
        <begin position="76"/>
        <end position="96"/>
    </location>
</feature>
<proteinExistence type="predicted"/>
<dbReference type="RefSeq" id="WP_246535811.1">
    <property type="nucleotide sequence ID" value="NZ_BAAAHS010000122.1"/>
</dbReference>
<protein>
    <recommendedName>
        <fullName evidence="5">DUF3180 domain-containing protein</fullName>
    </recommendedName>
</protein>
<dbReference type="Pfam" id="PF11377">
    <property type="entry name" value="DUF3180"/>
    <property type="match status" value="1"/>
</dbReference>
<sequence>MSQGPRGPGGGDRDRGPLAGGPDDGAGDGPDGGSGDRMVPTSPTVLLGVALAGVVLGRLVRPAIEWAGGLAPVVGWSQASVLVVVAAVLLATARATRAALPAHRVAEQPQLAVNRLLLARASAVVGALVGGGYVGYAVAWLGDPSQLADQRVLRSLLTAAAAAAVVVSAVLLERACRVPPAPPAP</sequence>
<evidence type="ECO:0000256" key="1">
    <source>
        <dbReference type="SAM" id="MobiDB-lite"/>
    </source>
</evidence>
<feature type="transmembrane region" description="Helical" evidence="2">
    <location>
        <begin position="152"/>
        <end position="172"/>
    </location>
</feature>
<dbReference type="EMBL" id="CP075371">
    <property type="protein sequence ID" value="QVT78205.1"/>
    <property type="molecule type" value="Genomic_DNA"/>
</dbReference>
<organism evidence="3 4">
    <name type="scientific">Nocardioides aquaticus</name>
    <dbReference type="NCBI Taxonomy" id="160826"/>
    <lineage>
        <taxon>Bacteria</taxon>
        <taxon>Bacillati</taxon>
        <taxon>Actinomycetota</taxon>
        <taxon>Actinomycetes</taxon>
        <taxon>Propionibacteriales</taxon>
        <taxon>Nocardioidaceae</taxon>
        <taxon>Nocardioides</taxon>
    </lineage>
</organism>
<keyword evidence="2" id="KW-0812">Transmembrane</keyword>
<feature type="region of interest" description="Disordered" evidence="1">
    <location>
        <begin position="1"/>
        <end position="39"/>
    </location>
</feature>
<name>A0ABX8EEA2_9ACTN</name>
<evidence type="ECO:0008006" key="5">
    <source>
        <dbReference type="Google" id="ProtNLM"/>
    </source>
</evidence>
<feature type="transmembrane region" description="Helical" evidence="2">
    <location>
        <begin position="117"/>
        <end position="140"/>
    </location>
</feature>
<keyword evidence="2" id="KW-1133">Transmembrane helix</keyword>
<gene>
    <name evidence="3" type="ORF">ENKNEFLB_00578</name>
</gene>
<accession>A0ABX8EEA2</accession>
<evidence type="ECO:0000256" key="2">
    <source>
        <dbReference type="SAM" id="Phobius"/>
    </source>
</evidence>
<evidence type="ECO:0000313" key="4">
    <source>
        <dbReference type="Proteomes" id="UP000679307"/>
    </source>
</evidence>
<feature type="compositionally biased region" description="Gly residues" evidence="1">
    <location>
        <begin position="18"/>
        <end position="35"/>
    </location>
</feature>